<proteinExistence type="predicted"/>
<comment type="caution">
    <text evidence="3">The sequence shown here is derived from an EMBL/GenBank/DDBJ whole genome shotgun (WGS) entry which is preliminary data.</text>
</comment>
<keyword evidence="2" id="KW-0472">Membrane</keyword>
<sequence length="232" mass="26228">MLSTNNNSGNQALKEENPDQSSVPQKSFVENYLYGKTKFCKHQHSCFKESLKTFVKLFLSGLGVKIGLGFLLGLLKTRNISKTVRNVISWDPVRFAAFVGLLPALFKIALCILRHYRNKDDKLNVLIAAIFCSFSALADNSDDRRKILIYYIFSRAFESFIEMVRSHEVAPVPSNWGLCLGIFCTNFLSYMIFFHGELVPKGLYRMGTTGVGFKGNEMKLIEVVYRGIGNKP</sequence>
<keyword evidence="2" id="KW-1133">Transmembrane helix</keyword>
<evidence type="ECO:0000256" key="1">
    <source>
        <dbReference type="SAM" id="MobiDB-lite"/>
    </source>
</evidence>
<dbReference type="PANTHER" id="PTHR12459">
    <property type="entry name" value="TRANSMEMBRANE PROTEIN 135-RELATED"/>
    <property type="match status" value="1"/>
</dbReference>
<dbReference type="EMBL" id="CAMPGE010015580">
    <property type="protein sequence ID" value="CAI2374194.1"/>
    <property type="molecule type" value="Genomic_DNA"/>
</dbReference>
<evidence type="ECO:0000256" key="2">
    <source>
        <dbReference type="SAM" id="Phobius"/>
    </source>
</evidence>
<feature type="transmembrane region" description="Helical" evidence="2">
    <location>
        <begin position="57"/>
        <end position="75"/>
    </location>
</feature>
<feature type="transmembrane region" description="Helical" evidence="2">
    <location>
        <begin position="176"/>
        <end position="196"/>
    </location>
</feature>
<feature type="compositionally biased region" description="Polar residues" evidence="1">
    <location>
        <begin position="1"/>
        <end position="11"/>
    </location>
</feature>
<dbReference type="InterPro" id="IPR026749">
    <property type="entry name" value="Tmem135"/>
</dbReference>
<keyword evidence="2" id="KW-0812">Transmembrane</keyword>
<name>A0AAD2CXY7_EUPCR</name>
<organism evidence="3 4">
    <name type="scientific">Euplotes crassus</name>
    <dbReference type="NCBI Taxonomy" id="5936"/>
    <lineage>
        <taxon>Eukaryota</taxon>
        <taxon>Sar</taxon>
        <taxon>Alveolata</taxon>
        <taxon>Ciliophora</taxon>
        <taxon>Intramacronucleata</taxon>
        <taxon>Spirotrichea</taxon>
        <taxon>Hypotrichia</taxon>
        <taxon>Euplotida</taxon>
        <taxon>Euplotidae</taxon>
        <taxon>Moneuplotes</taxon>
    </lineage>
</organism>
<dbReference type="Proteomes" id="UP001295684">
    <property type="component" value="Unassembled WGS sequence"/>
</dbReference>
<feature type="transmembrane region" description="Helical" evidence="2">
    <location>
        <begin position="95"/>
        <end position="116"/>
    </location>
</feature>
<gene>
    <name evidence="3" type="ORF">ECRASSUSDP1_LOCUS15546</name>
</gene>
<keyword evidence="4" id="KW-1185">Reference proteome</keyword>
<evidence type="ECO:0008006" key="5">
    <source>
        <dbReference type="Google" id="ProtNLM"/>
    </source>
</evidence>
<protein>
    <recommendedName>
        <fullName evidence="5">Transmembrane protein</fullName>
    </recommendedName>
</protein>
<reference evidence="3" key="1">
    <citation type="submission" date="2023-07" db="EMBL/GenBank/DDBJ databases">
        <authorList>
            <consortium name="AG Swart"/>
            <person name="Singh M."/>
            <person name="Singh A."/>
            <person name="Seah K."/>
            <person name="Emmerich C."/>
        </authorList>
    </citation>
    <scope>NUCLEOTIDE SEQUENCE</scope>
    <source>
        <strain evidence="3">DP1</strain>
    </source>
</reference>
<dbReference type="PANTHER" id="PTHR12459:SF15">
    <property type="entry name" value="TRANSMEMBRANE PROTEIN 135"/>
    <property type="match status" value="1"/>
</dbReference>
<feature type="region of interest" description="Disordered" evidence="1">
    <location>
        <begin position="1"/>
        <end position="24"/>
    </location>
</feature>
<dbReference type="AlphaFoldDB" id="A0AAD2CXY7"/>
<evidence type="ECO:0000313" key="4">
    <source>
        <dbReference type="Proteomes" id="UP001295684"/>
    </source>
</evidence>
<evidence type="ECO:0000313" key="3">
    <source>
        <dbReference type="EMBL" id="CAI2374194.1"/>
    </source>
</evidence>
<accession>A0AAD2CXY7</accession>